<proteinExistence type="predicted"/>
<dbReference type="Proteomes" id="UP000800082">
    <property type="component" value="Unassembled WGS sequence"/>
</dbReference>
<dbReference type="PANTHER" id="PTHR31845">
    <property type="entry name" value="FINGER DOMAIN PROTEIN, PUTATIVE-RELATED"/>
    <property type="match status" value="1"/>
</dbReference>
<keyword evidence="4" id="KW-0804">Transcription</keyword>
<gene>
    <name evidence="8" type="ORF">M421DRAFT_270390</name>
</gene>
<dbReference type="GO" id="GO:0008270">
    <property type="term" value="F:zinc ion binding"/>
    <property type="evidence" value="ECO:0007669"/>
    <property type="project" value="InterPro"/>
</dbReference>
<reference evidence="8" key="1">
    <citation type="journal article" date="2020" name="Stud. Mycol.">
        <title>101 Dothideomycetes genomes: a test case for predicting lifestyles and emergence of pathogens.</title>
        <authorList>
            <person name="Haridas S."/>
            <person name="Albert R."/>
            <person name="Binder M."/>
            <person name="Bloem J."/>
            <person name="Labutti K."/>
            <person name="Salamov A."/>
            <person name="Andreopoulos B."/>
            <person name="Baker S."/>
            <person name="Barry K."/>
            <person name="Bills G."/>
            <person name="Bluhm B."/>
            <person name="Cannon C."/>
            <person name="Castanera R."/>
            <person name="Culley D."/>
            <person name="Daum C."/>
            <person name="Ezra D."/>
            <person name="Gonzalez J."/>
            <person name="Henrissat B."/>
            <person name="Kuo A."/>
            <person name="Liang C."/>
            <person name="Lipzen A."/>
            <person name="Lutzoni F."/>
            <person name="Magnuson J."/>
            <person name="Mondo S."/>
            <person name="Nolan M."/>
            <person name="Ohm R."/>
            <person name="Pangilinan J."/>
            <person name="Park H.-J."/>
            <person name="Ramirez L."/>
            <person name="Alfaro M."/>
            <person name="Sun H."/>
            <person name="Tritt A."/>
            <person name="Yoshinaga Y."/>
            <person name="Zwiers L.-H."/>
            <person name="Turgeon B."/>
            <person name="Goodwin S."/>
            <person name="Spatafora J."/>
            <person name="Crous P."/>
            <person name="Grigoriev I."/>
        </authorList>
    </citation>
    <scope>NUCLEOTIDE SEQUENCE</scope>
    <source>
        <strain evidence="8">CBS 183.55</strain>
    </source>
</reference>
<dbReference type="GO" id="GO:0005634">
    <property type="term" value="C:nucleus"/>
    <property type="evidence" value="ECO:0007669"/>
    <property type="project" value="UniProtKB-SubCell"/>
</dbReference>
<dbReference type="InterPro" id="IPR051089">
    <property type="entry name" value="prtT"/>
</dbReference>
<evidence type="ECO:0000256" key="3">
    <source>
        <dbReference type="ARBA" id="ARBA00023125"/>
    </source>
</evidence>
<dbReference type="AlphaFoldDB" id="A0A6A5RDV7"/>
<dbReference type="CDD" id="cd12148">
    <property type="entry name" value="fungal_TF_MHR"/>
    <property type="match status" value="1"/>
</dbReference>
<keyword evidence="9" id="KW-1185">Reference proteome</keyword>
<evidence type="ECO:0000256" key="2">
    <source>
        <dbReference type="ARBA" id="ARBA00023015"/>
    </source>
</evidence>
<evidence type="ECO:0000256" key="1">
    <source>
        <dbReference type="ARBA" id="ARBA00004123"/>
    </source>
</evidence>
<dbReference type="EMBL" id="ML978990">
    <property type="protein sequence ID" value="KAF1924756.1"/>
    <property type="molecule type" value="Genomic_DNA"/>
</dbReference>
<dbReference type="PROSITE" id="PS50048">
    <property type="entry name" value="ZN2_CY6_FUNGAL_2"/>
    <property type="match status" value="1"/>
</dbReference>
<dbReference type="GO" id="GO:0000981">
    <property type="term" value="F:DNA-binding transcription factor activity, RNA polymerase II-specific"/>
    <property type="evidence" value="ECO:0007669"/>
    <property type="project" value="InterPro"/>
</dbReference>
<feature type="region of interest" description="Disordered" evidence="6">
    <location>
        <begin position="1"/>
        <end position="21"/>
    </location>
</feature>
<name>A0A6A5RDV7_9PLEO</name>
<evidence type="ECO:0000313" key="8">
    <source>
        <dbReference type="EMBL" id="KAF1924756.1"/>
    </source>
</evidence>
<dbReference type="GO" id="GO:0000976">
    <property type="term" value="F:transcription cis-regulatory region binding"/>
    <property type="evidence" value="ECO:0007669"/>
    <property type="project" value="TreeGrafter"/>
</dbReference>
<protein>
    <recommendedName>
        <fullName evidence="7">Zn(2)-C6 fungal-type domain-containing protein</fullName>
    </recommendedName>
</protein>
<comment type="subcellular location">
    <subcellularLocation>
        <location evidence="1">Nucleus</location>
    </subcellularLocation>
</comment>
<evidence type="ECO:0000256" key="5">
    <source>
        <dbReference type="ARBA" id="ARBA00023242"/>
    </source>
</evidence>
<dbReference type="InterPro" id="IPR001138">
    <property type="entry name" value="Zn2Cys6_DnaBD"/>
</dbReference>
<accession>A0A6A5RDV7</accession>
<feature type="compositionally biased region" description="Low complexity" evidence="6">
    <location>
        <begin position="91"/>
        <end position="104"/>
    </location>
</feature>
<dbReference type="PANTHER" id="PTHR31845:SF10">
    <property type="entry name" value="ZN(II)2CYS6 TRANSCRIPTION FACTOR (EUROFUNG)"/>
    <property type="match status" value="1"/>
</dbReference>
<dbReference type="InterPro" id="IPR036864">
    <property type="entry name" value="Zn2-C6_fun-type_DNA-bd_sf"/>
</dbReference>
<keyword evidence="2" id="KW-0805">Transcription regulation</keyword>
<evidence type="ECO:0000313" key="9">
    <source>
        <dbReference type="Proteomes" id="UP000800082"/>
    </source>
</evidence>
<evidence type="ECO:0000256" key="4">
    <source>
        <dbReference type="ARBA" id="ARBA00023163"/>
    </source>
</evidence>
<organism evidence="8 9">
    <name type="scientific">Didymella exigua CBS 183.55</name>
    <dbReference type="NCBI Taxonomy" id="1150837"/>
    <lineage>
        <taxon>Eukaryota</taxon>
        <taxon>Fungi</taxon>
        <taxon>Dikarya</taxon>
        <taxon>Ascomycota</taxon>
        <taxon>Pezizomycotina</taxon>
        <taxon>Dothideomycetes</taxon>
        <taxon>Pleosporomycetidae</taxon>
        <taxon>Pleosporales</taxon>
        <taxon>Pleosporineae</taxon>
        <taxon>Didymellaceae</taxon>
        <taxon>Didymella</taxon>
    </lineage>
</organism>
<dbReference type="OrthoDB" id="3163292at2759"/>
<dbReference type="PROSITE" id="PS00463">
    <property type="entry name" value="ZN2_CY6_FUNGAL_1"/>
    <property type="match status" value="1"/>
</dbReference>
<keyword evidence="3" id="KW-0238">DNA-binding</keyword>
<dbReference type="RefSeq" id="XP_033445008.1">
    <property type="nucleotide sequence ID" value="XM_033588786.1"/>
</dbReference>
<dbReference type="SUPFAM" id="SSF57701">
    <property type="entry name" value="Zn2/Cys6 DNA-binding domain"/>
    <property type="match status" value="1"/>
</dbReference>
<dbReference type="Gene3D" id="4.10.240.10">
    <property type="entry name" value="Zn(2)-C6 fungal-type DNA-binding domain"/>
    <property type="match status" value="1"/>
</dbReference>
<dbReference type="Pfam" id="PF00172">
    <property type="entry name" value="Zn_clus"/>
    <property type="match status" value="1"/>
</dbReference>
<sequence length="589" mass="66509">MQSQGPWSEIPPETGSSERLGDATRSACLHCRTKKVRCTVSPVAGVCERCYRSERECVLRARSQRRPNKKVTLRIEELEKNLAVVRAQLAGQGPQSQTSQSPSSNGIPTPSALPVLQTQPSSSAAQQDVFDRGLLSLSHGMALIREYQTMSKGFAFVVLPELQSLPAVRQESPVTLLAVLAVASWQNRDVQTSLYRELWQILSQQLFMDGELCLDVLQALIILSAWCHLNLVSVYRLTAYAASIVVDLGINSVPRKESDPKVGLRLKFYPRAQMEVPERRSFEAQRAYVGCYLLSTSYSLLSRKPLQLRYTPYLEQCAAFLALENNATTDDSLIHYVRILHHAEEIYEAFGYAESHTTAQYSDEILRILLKTYDTRLKTLKSELPSHIRVQPEFVIMVHTICAYTNEVALHCLPPPGEQLSPTLVEAFLDCLVSVREVLDYAMLLSDRDFMNLNGYSCARIHYAVTLAYRLTFAIRSPSWDVNYVRSIVKLEDYIDLLIQRVEPIQKCVSGSEDHSSWYNVCLIEWTSVRKAYIAELAQRGIEVPLVVTAPQETAVWSQGVLPYNDTGFFDFMPNLQQWMWAPPVPDSS</sequence>
<feature type="domain" description="Zn(2)-C6 fungal-type" evidence="7">
    <location>
        <begin position="27"/>
        <end position="59"/>
    </location>
</feature>
<dbReference type="SMART" id="SM00066">
    <property type="entry name" value="GAL4"/>
    <property type="match status" value="1"/>
</dbReference>
<feature type="region of interest" description="Disordered" evidence="6">
    <location>
        <begin position="90"/>
        <end position="118"/>
    </location>
</feature>
<evidence type="ECO:0000256" key="6">
    <source>
        <dbReference type="SAM" id="MobiDB-lite"/>
    </source>
</evidence>
<evidence type="ECO:0000259" key="7">
    <source>
        <dbReference type="PROSITE" id="PS50048"/>
    </source>
</evidence>
<keyword evidence="5" id="KW-0539">Nucleus</keyword>
<dbReference type="CDD" id="cd00067">
    <property type="entry name" value="GAL4"/>
    <property type="match status" value="1"/>
</dbReference>
<dbReference type="GeneID" id="54346433"/>